<keyword evidence="1" id="KW-0479">Metal-binding</keyword>
<proteinExistence type="predicted"/>
<comment type="caution">
    <text evidence="3">The sequence shown here is derived from an EMBL/GenBank/DDBJ whole genome shotgun (WGS) entry which is preliminary data.</text>
</comment>
<dbReference type="PANTHER" id="PTHR35848:SF6">
    <property type="entry name" value="CUPIN TYPE-2 DOMAIN-CONTAINING PROTEIN"/>
    <property type="match status" value="1"/>
</dbReference>
<dbReference type="Pfam" id="PF07883">
    <property type="entry name" value="Cupin_2"/>
    <property type="match status" value="1"/>
</dbReference>
<dbReference type="RefSeq" id="WP_030988275.1">
    <property type="nucleotide sequence ID" value="NZ_JBEXDP010000015.1"/>
</dbReference>
<dbReference type="SUPFAM" id="SSF51182">
    <property type="entry name" value="RmlC-like cupins"/>
    <property type="match status" value="1"/>
</dbReference>
<dbReference type="InterPro" id="IPR051610">
    <property type="entry name" value="GPI/OXD"/>
</dbReference>
<dbReference type="Gene3D" id="2.60.120.10">
    <property type="entry name" value="Jelly Rolls"/>
    <property type="match status" value="1"/>
</dbReference>
<name>A0ABV3AIQ0_9ACTN</name>
<dbReference type="Proteomes" id="UP001551011">
    <property type="component" value="Unassembled WGS sequence"/>
</dbReference>
<accession>A0ABV3AIQ0</accession>
<dbReference type="InterPro" id="IPR011051">
    <property type="entry name" value="RmlC_Cupin_sf"/>
</dbReference>
<gene>
    <name evidence="3" type="ORF">AB0H04_33140</name>
</gene>
<dbReference type="PANTHER" id="PTHR35848">
    <property type="entry name" value="OXALATE-BINDING PROTEIN"/>
    <property type="match status" value="1"/>
</dbReference>
<protein>
    <submittedName>
        <fullName evidence="3">Cupin domain-containing protein</fullName>
    </submittedName>
</protein>
<sequence length="121" mass="13766">MLIKHLDRAGLTHENGLDAQRLLPWPELNAPFEGSWCVIRPGTASTAHSHHEHEIFIALRGEAFLEAGGERVPFTAGDIVHFPPHHEHRVVNDSGADFEMYSVWWDAEMADRFTHRHAREA</sequence>
<dbReference type="InterPro" id="IPR013096">
    <property type="entry name" value="Cupin_2"/>
</dbReference>
<evidence type="ECO:0000313" key="4">
    <source>
        <dbReference type="Proteomes" id="UP001551011"/>
    </source>
</evidence>
<evidence type="ECO:0000313" key="3">
    <source>
        <dbReference type="EMBL" id="MEU5711645.1"/>
    </source>
</evidence>
<evidence type="ECO:0000259" key="2">
    <source>
        <dbReference type="Pfam" id="PF07883"/>
    </source>
</evidence>
<feature type="domain" description="Cupin type-2" evidence="2">
    <location>
        <begin position="37"/>
        <end position="104"/>
    </location>
</feature>
<dbReference type="InterPro" id="IPR014710">
    <property type="entry name" value="RmlC-like_jellyroll"/>
</dbReference>
<evidence type="ECO:0000256" key="1">
    <source>
        <dbReference type="ARBA" id="ARBA00022723"/>
    </source>
</evidence>
<keyword evidence="4" id="KW-1185">Reference proteome</keyword>
<organism evidence="3 4">
    <name type="scientific">Streptomyces flaveolus</name>
    <dbReference type="NCBI Taxonomy" id="67297"/>
    <lineage>
        <taxon>Bacteria</taxon>
        <taxon>Bacillati</taxon>
        <taxon>Actinomycetota</taxon>
        <taxon>Actinomycetes</taxon>
        <taxon>Kitasatosporales</taxon>
        <taxon>Streptomycetaceae</taxon>
        <taxon>Streptomyces</taxon>
    </lineage>
</organism>
<dbReference type="CDD" id="cd06988">
    <property type="entry name" value="cupin_DddK"/>
    <property type="match status" value="1"/>
</dbReference>
<reference evidence="3 4" key="1">
    <citation type="submission" date="2024-06" db="EMBL/GenBank/DDBJ databases">
        <title>The Natural Products Discovery Center: Release of the First 8490 Sequenced Strains for Exploring Actinobacteria Biosynthetic Diversity.</title>
        <authorList>
            <person name="Kalkreuter E."/>
            <person name="Kautsar S.A."/>
            <person name="Yang D."/>
            <person name="Bader C.D."/>
            <person name="Teijaro C.N."/>
            <person name="Fluegel L."/>
            <person name="Davis C.M."/>
            <person name="Simpson J.R."/>
            <person name="Lauterbach L."/>
            <person name="Steele A.D."/>
            <person name="Gui C."/>
            <person name="Meng S."/>
            <person name="Li G."/>
            <person name="Viehrig K."/>
            <person name="Ye F."/>
            <person name="Su P."/>
            <person name="Kiefer A.F."/>
            <person name="Nichols A."/>
            <person name="Cepeda A.J."/>
            <person name="Yan W."/>
            <person name="Fan B."/>
            <person name="Jiang Y."/>
            <person name="Adhikari A."/>
            <person name="Zheng C.-J."/>
            <person name="Schuster L."/>
            <person name="Cowan T.M."/>
            <person name="Smanski M.J."/>
            <person name="Chevrette M.G."/>
            <person name="De Carvalho L.P.S."/>
            <person name="Shen B."/>
        </authorList>
    </citation>
    <scope>NUCLEOTIDE SEQUENCE [LARGE SCALE GENOMIC DNA]</scope>
    <source>
        <strain evidence="3 4">NPDC020594</strain>
    </source>
</reference>
<dbReference type="EMBL" id="JBFAEG010000028">
    <property type="protein sequence ID" value="MEU5711645.1"/>
    <property type="molecule type" value="Genomic_DNA"/>
</dbReference>